<name>A0A1U9JTP6_9HYPH</name>
<dbReference type="KEGG" id="thd:BHV28_05280"/>
<reference evidence="2 3" key="2">
    <citation type="journal article" date="2016" name="Sci. Rep.">
        <title>The genome of Rhizobiales bacteria in predatory ants reveals urease gene functions but no genes for nitrogen fixation.</title>
        <authorList>
            <person name="Neuvonen M.M."/>
            <person name="Tamarit D."/>
            <person name="Naslund K."/>
            <person name="Liebig J."/>
            <person name="Feldhaar H."/>
            <person name="Moran N.A."/>
            <person name="Guy L."/>
            <person name="Andersson S.G."/>
        </authorList>
    </citation>
    <scope>NUCLEOTIDE SEQUENCE [LARGE SCALE GENOMIC DNA]</scope>
    <source>
        <strain evidence="2 3">Hsal</strain>
    </source>
</reference>
<dbReference type="EMBL" id="CP017315">
    <property type="protein sequence ID" value="AQS41235.1"/>
    <property type="molecule type" value="Genomic_DNA"/>
</dbReference>
<proteinExistence type="predicted"/>
<dbReference type="AlphaFoldDB" id="A0A1U9JTP6"/>
<protein>
    <submittedName>
        <fullName evidence="2">Sel1 repeat-containing protein</fullName>
    </submittedName>
</protein>
<organism evidence="2 3">
    <name type="scientific">Candidatus Tokpelaia hoelldobleri</name>
    <dbReference type="NCBI Taxonomy" id="1902579"/>
    <lineage>
        <taxon>Bacteria</taxon>
        <taxon>Pseudomonadati</taxon>
        <taxon>Pseudomonadota</taxon>
        <taxon>Alphaproteobacteria</taxon>
        <taxon>Hyphomicrobiales</taxon>
        <taxon>Candidatus Tokpelaia</taxon>
    </lineage>
</organism>
<accession>A0A1U9JTP6</accession>
<dbReference type="Pfam" id="PF08238">
    <property type="entry name" value="Sel1"/>
    <property type="match status" value="3"/>
</dbReference>
<dbReference type="PANTHER" id="PTHR11102:SF160">
    <property type="entry name" value="ERAD-ASSOCIATED E3 UBIQUITIN-PROTEIN LIGASE COMPONENT HRD3"/>
    <property type="match status" value="1"/>
</dbReference>
<evidence type="ECO:0000313" key="3">
    <source>
        <dbReference type="Proteomes" id="UP000188912"/>
    </source>
</evidence>
<feature type="signal peptide" evidence="1">
    <location>
        <begin position="1"/>
        <end position="26"/>
    </location>
</feature>
<dbReference type="InterPro" id="IPR006597">
    <property type="entry name" value="Sel1-like"/>
</dbReference>
<evidence type="ECO:0000256" key="1">
    <source>
        <dbReference type="SAM" id="SignalP"/>
    </source>
</evidence>
<evidence type="ECO:0000313" key="2">
    <source>
        <dbReference type="EMBL" id="AQS41235.1"/>
    </source>
</evidence>
<dbReference type="InterPro" id="IPR011990">
    <property type="entry name" value="TPR-like_helical_dom_sf"/>
</dbReference>
<dbReference type="Proteomes" id="UP000188912">
    <property type="component" value="Chromosome"/>
</dbReference>
<sequence>MTGTIQKLALCFAALGLCAGVSVAHALDVSVPAQPHDDPFISFRSGISAYKSGHTQEAVESLRYAAELGHTGAKWKLARMYAEGDGVAENDLEAYQFFLKIIEDGVAPGSQNESYVSDALVALGNYTRTGIAGTSVKANPARARSLYTQAATTFANPEAQYQLGRMLFEEGGDKRSRQQAARWFKLAAEKGNPAAQAMFGNILFQRGKTVPGLAMMTAAMERASAEEKAWIRPLQERAFALSGEAERRTAISLVADIMANGGLHASRRK</sequence>
<keyword evidence="1" id="KW-0732">Signal</keyword>
<dbReference type="InterPro" id="IPR050767">
    <property type="entry name" value="Sel1_AlgK"/>
</dbReference>
<dbReference type="STRING" id="1902579.BHV28_05280"/>
<dbReference type="Gene3D" id="1.25.40.10">
    <property type="entry name" value="Tetratricopeptide repeat domain"/>
    <property type="match status" value="1"/>
</dbReference>
<dbReference type="PANTHER" id="PTHR11102">
    <property type="entry name" value="SEL-1-LIKE PROTEIN"/>
    <property type="match status" value="1"/>
</dbReference>
<dbReference type="SMART" id="SM00671">
    <property type="entry name" value="SEL1"/>
    <property type="match status" value="3"/>
</dbReference>
<feature type="chain" id="PRO_5012956635" evidence="1">
    <location>
        <begin position="27"/>
        <end position="269"/>
    </location>
</feature>
<keyword evidence="3" id="KW-1185">Reference proteome</keyword>
<gene>
    <name evidence="2" type="ORF">BHV28_05280</name>
</gene>
<reference evidence="2 3" key="1">
    <citation type="journal article" date="2010" name="Science">
        <title>Genomic comparison of the ants Camponotus floridanus and Harpegnathos saltator.</title>
        <authorList>
            <person name="Bonasio R."/>
            <person name="Zhang G."/>
            <person name="Ye C."/>
            <person name="Mutti N.S."/>
            <person name="Fang X."/>
            <person name="Qin N."/>
            <person name="Donahue G."/>
            <person name="Yang P."/>
            <person name="Li Q."/>
            <person name="Li C."/>
            <person name="Zhang P."/>
            <person name="Huang Z."/>
            <person name="Berger S.L."/>
            <person name="Reinberg D."/>
            <person name="Wang J."/>
            <person name="Liebig J."/>
        </authorList>
    </citation>
    <scope>NUCLEOTIDE SEQUENCE [LARGE SCALE GENOMIC DNA]</scope>
    <source>
        <strain evidence="2 3">Hsal</strain>
    </source>
</reference>
<dbReference type="SUPFAM" id="SSF81901">
    <property type="entry name" value="HCP-like"/>
    <property type="match status" value="1"/>
</dbReference>